<feature type="signal peptide" evidence="4">
    <location>
        <begin position="1"/>
        <end position="23"/>
    </location>
</feature>
<dbReference type="GO" id="GO:0046872">
    <property type="term" value="F:metal ion binding"/>
    <property type="evidence" value="ECO:0007669"/>
    <property type="project" value="UniProtKB-KW"/>
</dbReference>
<dbReference type="InterPro" id="IPR008972">
    <property type="entry name" value="Cupredoxin"/>
</dbReference>
<feature type="compositionally biased region" description="Low complexity" evidence="3">
    <location>
        <begin position="149"/>
        <end position="158"/>
    </location>
</feature>
<dbReference type="EMBL" id="SZYD01000006">
    <property type="protein sequence ID" value="KAD5961444.1"/>
    <property type="molecule type" value="Genomic_DNA"/>
</dbReference>
<feature type="chain" id="PRO_5024296768" description="Phytocyanin domain-containing protein" evidence="4">
    <location>
        <begin position="24"/>
        <end position="189"/>
    </location>
</feature>
<gene>
    <name evidence="6" type="ORF">E3N88_12917</name>
</gene>
<dbReference type="Gene3D" id="2.60.40.420">
    <property type="entry name" value="Cupredoxins - blue copper proteins"/>
    <property type="match status" value="1"/>
</dbReference>
<proteinExistence type="predicted"/>
<evidence type="ECO:0000256" key="1">
    <source>
        <dbReference type="ARBA" id="ARBA00022723"/>
    </source>
</evidence>
<evidence type="ECO:0000313" key="7">
    <source>
        <dbReference type="Proteomes" id="UP000326396"/>
    </source>
</evidence>
<dbReference type="GO" id="GO:0009055">
    <property type="term" value="F:electron transfer activity"/>
    <property type="evidence" value="ECO:0007669"/>
    <property type="project" value="InterPro"/>
</dbReference>
<dbReference type="OrthoDB" id="581242at2759"/>
<evidence type="ECO:0000256" key="4">
    <source>
        <dbReference type="SAM" id="SignalP"/>
    </source>
</evidence>
<keyword evidence="4" id="KW-0732">Signal</keyword>
<feature type="region of interest" description="Disordered" evidence="3">
    <location>
        <begin position="136"/>
        <end position="158"/>
    </location>
</feature>
<organism evidence="6 7">
    <name type="scientific">Mikania micrantha</name>
    <name type="common">bitter vine</name>
    <dbReference type="NCBI Taxonomy" id="192012"/>
    <lineage>
        <taxon>Eukaryota</taxon>
        <taxon>Viridiplantae</taxon>
        <taxon>Streptophyta</taxon>
        <taxon>Embryophyta</taxon>
        <taxon>Tracheophyta</taxon>
        <taxon>Spermatophyta</taxon>
        <taxon>Magnoliopsida</taxon>
        <taxon>eudicotyledons</taxon>
        <taxon>Gunneridae</taxon>
        <taxon>Pentapetalae</taxon>
        <taxon>asterids</taxon>
        <taxon>campanulids</taxon>
        <taxon>Asterales</taxon>
        <taxon>Asteraceae</taxon>
        <taxon>Asteroideae</taxon>
        <taxon>Heliantheae alliance</taxon>
        <taxon>Eupatorieae</taxon>
        <taxon>Mikania</taxon>
    </lineage>
</organism>
<dbReference type="AlphaFoldDB" id="A0A5N6P858"/>
<reference evidence="6 7" key="1">
    <citation type="submission" date="2019-05" db="EMBL/GenBank/DDBJ databases">
        <title>Mikania micrantha, genome provides insights into the molecular mechanism of rapid growth.</title>
        <authorList>
            <person name="Liu B."/>
        </authorList>
    </citation>
    <scope>NUCLEOTIDE SEQUENCE [LARGE SCALE GENOMIC DNA]</scope>
    <source>
        <strain evidence="6">NLD-2019</strain>
        <tissue evidence="6">Leaf</tissue>
    </source>
</reference>
<dbReference type="SUPFAM" id="SSF49503">
    <property type="entry name" value="Cupredoxins"/>
    <property type="match status" value="1"/>
</dbReference>
<dbReference type="GO" id="GO:0005886">
    <property type="term" value="C:plasma membrane"/>
    <property type="evidence" value="ECO:0007669"/>
    <property type="project" value="TreeGrafter"/>
</dbReference>
<dbReference type="CDD" id="cd04216">
    <property type="entry name" value="Phytocyanin"/>
    <property type="match status" value="1"/>
</dbReference>
<dbReference type="Pfam" id="PF02298">
    <property type="entry name" value="Cu_bind_like"/>
    <property type="match status" value="1"/>
</dbReference>
<sequence>MASTAFLFLTILVITCFASRCLATTYAVGDSSGWDISTDVDSWARDKRFIVGDVLSILFLKKHVVFQYSSSHSVAEVNRASYQGCNTNSVLQPSSNGNTTFALTKPGDRYFVCGNRLHCYAGMKLQVVVDGKTADGPIAGDPEAEPGDDSSATPTTTTNTNLIKIGLTNHYKKVILIRRGFPDDILSSA</sequence>
<evidence type="ECO:0000256" key="3">
    <source>
        <dbReference type="SAM" id="MobiDB-lite"/>
    </source>
</evidence>
<keyword evidence="2" id="KW-0325">Glycoprotein</keyword>
<dbReference type="PANTHER" id="PTHR33021:SF507">
    <property type="entry name" value="PHYTOCYANIN DOMAIN-CONTAINING PROTEIN"/>
    <property type="match status" value="1"/>
</dbReference>
<dbReference type="Proteomes" id="UP000326396">
    <property type="component" value="Linkage Group LG14"/>
</dbReference>
<evidence type="ECO:0000313" key="6">
    <source>
        <dbReference type="EMBL" id="KAD5961444.1"/>
    </source>
</evidence>
<dbReference type="PROSITE" id="PS51485">
    <property type="entry name" value="PHYTOCYANIN"/>
    <property type="match status" value="1"/>
</dbReference>
<comment type="caution">
    <text evidence="6">The sequence shown here is derived from an EMBL/GenBank/DDBJ whole genome shotgun (WGS) entry which is preliminary data.</text>
</comment>
<name>A0A5N6P858_9ASTR</name>
<keyword evidence="1" id="KW-0479">Metal-binding</keyword>
<dbReference type="FunFam" id="2.60.40.420:FF:000003">
    <property type="entry name" value="Blue copper"/>
    <property type="match status" value="1"/>
</dbReference>
<evidence type="ECO:0000259" key="5">
    <source>
        <dbReference type="PROSITE" id="PS51485"/>
    </source>
</evidence>
<evidence type="ECO:0000256" key="2">
    <source>
        <dbReference type="ARBA" id="ARBA00023180"/>
    </source>
</evidence>
<dbReference type="InterPro" id="IPR039391">
    <property type="entry name" value="Phytocyanin-like"/>
</dbReference>
<dbReference type="PANTHER" id="PTHR33021">
    <property type="entry name" value="BLUE COPPER PROTEIN"/>
    <property type="match status" value="1"/>
</dbReference>
<dbReference type="InterPro" id="IPR003245">
    <property type="entry name" value="Phytocyanin_dom"/>
</dbReference>
<feature type="domain" description="Phytocyanin" evidence="5">
    <location>
        <begin position="24"/>
        <end position="131"/>
    </location>
</feature>
<keyword evidence="7" id="KW-1185">Reference proteome</keyword>
<protein>
    <recommendedName>
        <fullName evidence="5">Phytocyanin domain-containing protein</fullName>
    </recommendedName>
</protein>
<accession>A0A5N6P858</accession>